<dbReference type="Proteomes" id="UP001229251">
    <property type="component" value="Unassembled WGS sequence"/>
</dbReference>
<dbReference type="RefSeq" id="WP_285066066.1">
    <property type="nucleotide sequence ID" value="NZ_CAUPDI010000021.1"/>
</dbReference>
<dbReference type="Pfam" id="PF01208">
    <property type="entry name" value="URO-D"/>
    <property type="match status" value="1"/>
</dbReference>
<dbReference type="GO" id="GO:0006779">
    <property type="term" value="P:porphyrin-containing compound biosynthetic process"/>
    <property type="evidence" value="ECO:0007669"/>
    <property type="project" value="InterPro"/>
</dbReference>
<sequence>MIEAMTPKERRQALLSGQELDRLPIEFTHNSIVSKLNGQNYLQGQASADSIADQEIALYQRYCYDHLNVDYGLNGLGRALGSRLLDFPDSAPAVDHYACASIDEVLELSFSNAEITKDPNLFKLYQACHKMVKVLGPGAIVQFEIPGPLTALTSLMEAEYVLRALRRQPDQIHQALRIITDLFKKMIEPFAELGVYFWISDPVASTSLISPKQFKIFCQSYLTDLVAHMHTCQSSVILHICGNTVKILDDIISIGVDIFSLDEIVDLSLAKDHLGHSVCLLGNVAPVKTIYQGTPSDIREEVDDCFTKAWDNPKGFIIGPGCGIPYATSVKNIESYLSACLAGATSYAKKRNRILNEIK</sequence>
<accession>A0AAJ1V3P8</accession>
<name>A0AAJ1V3P8_9LACT</name>
<dbReference type="InterPro" id="IPR000257">
    <property type="entry name" value="Uroporphyrinogen_deCOase"/>
</dbReference>
<dbReference type="InterPro" id="IPR052024">
    <property type="entry name" value="Methanogen_methyltrans"/>
</dbReference>
<evidence type="ECO:0000313" key="3">
    <source>
        <dbReference type="Proteomes" id="UP001229251"/>
    </source>
</evidence>
<dbReference type="SUPFAM" id="SSF51726">
    <property type="entry name" value="UROD/MetE-like"/>
    <property type="match status" value="1"/>
</dbReference>
<evidence type="ECO:0000313" key="2">
    <source>
        <dbReference type="EMBL" id="MDK7187591.1"/>
    </source>
</evidence>
<dbReference type="PANTHER" id="PTHR47099">
    <property type="entry name" value="METHYLCOBAMIDE:COM METHYLTRANSFERASE MTBA"/>
    <property type="match status" value="1"/>
</dbReference>
<organism evidence="2 3">
    <name type="scientific">Facklamia hominis</name>
    <dbReference type="NCBI Taxonomy" id="178214"/>
    <lineage>
        <taxon>Bacteria</taxon>
        <taxon>Bacillati</taxon>
        <taxon>Bacillota</taxon>
        <taxon>Bacilli</taxon>
        <taxon>Lactobacillales</taxon>
        <taxon>Aerococcaceae</taxon>
        <taxon>Facklamia</taxon>
    </lineage>
</organism>
<dbReference type="InterPro" id="IPR038071">
    <property type="entry name" value="UROD/MetE-like_sf"/>
</dbReference>
<comment type="caution">
    <text evidence="2">The sequence shown here is derived from an EMBL/GenBank/DDBJ whole genome shotgun (WGS) entry which is preliminary data.</text>
</comment>
<dbReference type="GO" id="GO:0004853">
    <property type="term" value="F:uroporphyrinogen decarboxylase activity"/>
    <property type="evidence" value="ECO:0007669"/>
    <property type="project" value="InterPro"/>
</dbReference>
<dbReference type="AlphaFoldDB" id="A0AAJ1V3P8"/>
<dbReference type="PANTHER" id="PTHR47099:SF1">
    <property type="entry name" value="METHYLCOBAMIDE:COM METHYLTRANSFERASE MTBA"/>
    <property type="match status" value="1"/>
</dbReference>
<feature type="domain" description="Uroporphyrinogen decarboxylase (URO-D)" evidence="1">
    <location>
        <begin position="6"/>
        <end position="339"/>
    </location>
</feature>
<dbReference type="Gene3D" id="3.20.20.210">
    <property type="match status" value="1"/>
</dbReference>
<protein>
    <submittedName>
        <fullName evidence="2">Uroporphyrinogen decarboxylase family protein</fullName>
    </submittedName>
</protein>
<proteinExistence type="predicted"/>
<gene>
    <name evidence="2" type="ORF">QP433_06320</name>
</gene>
<evidence type="ECO:0000259" key="1">
    <source>
        <dbReference type="Pfam" id="PF01208"/>
    </source>
</evidence>
<reference evidence="2" key="1">
    <citation type="submission" date="2023-05" db="EMBL/GenBank/DDBJ databases">
        <title>Cataloging the Phylogenetic Diversity of Human Bladder Bacteria.</title>
        <authorList>
            <person name="Du J."/>
        </authorList>
    </citation>
    <scope>NUCLEOTIDE SEQUENCE</scope>
    <source>
        <strain evidence="2">UMB1231</strain>
    </source>
</reference>
<dbReference type="EMBL" id="JASOOE010000011">
    <property type="protein sequence ID" value="MDK7187591.1"/>
    <property type="molecule type" value="Genomic_DNA"/>
</dbReference>